<keyword evidence="9 12" id="KW-0472">Membrane</keyword>
<keyword evidence="8" id="KW-0333">Golgi apparatus</keyword>
<evidence type="ECO:0000256" key="8">
    <source>
        <dbReference type="ARBA" id="ARBA00023034"/>
    </source>
</evidence>
<dbReference type="InterPro" id="IPR022751">
    <property type="entry name" value="Alpha_mannosyltransferase"/>
</dbReference>
<feature type="region of interest" description="Disordered" evidence="11">
    <location>
        <begin position="1"/>
        <end position="23"/>
    </location>
</feature>
<keyword evidence="6" id="KW-0735">Signal-anchor</keyword>
<evidence type="ECO:0000256" key="3">
    <source>
        <dbReference type="ARBA" id="ARBA00009105"/>
    </source>
</evidence>
<dbReference type="SUPFAM" id="SSF53448">
    <property type="entry name" value="Nucleotide-diphospho-sugar transferases"/>
    <property type="match status" value="1"/>
</dbReference>
<evidence type="ECO:0000313" key="14">
    <source>
        <dbReference type="EMBL" id="VFT86918.1"/>
    </source>
</evidence>
<protein>
    <submittedName>
        <fullName evidence="14">Aste57867_10041 protein</fullName>
    </submittedName>
</protein>
<dbReference type="GO" id="GO:0000139">
    <property type="term" value="C:Golgi membrane"/>
    <property type="evidence" value="ECO:0007669"/>
    <property type="project" value="UniProtKB-SubCell"/>
</dbReference>
<evidence type="ECO:0000256" key="6">
    <source>
        <dbReference type="ARBA" id="ARBA00022968"/>
    </source>
</evidence>
<feature type="transmembrane region" description="Helical" evidence="12">
    <location>
        <begin position="28"/>
        <end position="48"/>
    </location>
</feature>
<keyword evidence="7 12" id="KW-1133">Transmembrane helix</keyword>
<evidence type="ECO:0000256" key="12">
    <source>
        <dbReference type="SAM" id="Phobius"/>
    </source>
</evidence>
<evidence type="ECO:0000313" key="15">
    <source>
        <dbReference type="Proteomes" id="UP000332933"/>
    </source>
</evidence>
<keyword evidence="4" id="KW-0808">Transferase</keyword>
<reference evidence="14 15" key="1">
    <citation type="submission" date="2019-03" db="EMBL/GenBank/DDBJ databases">
        <authorList>
            <person name="Gaulin E."/>
            <person name="Dumas B."/>
        </authorList>
    </citation>
    <scope>NUCLEOTIDE SEQUENCE [LARGE SCALE GENOMIC DNA]</scope>
    <source>
        <strain evidence="14">CBS 568.67</strain>
    </source>
</reference>
<evidence type="ECO:0000256" key="2">
    <source>
        <dbReference type="ARBA" id="ARBA00004606"/>
    </source>
</evidence>
<dbReference type="InterPro" id="IPR029044">
    <property type="entry name" value="Nucleotide-diphossugar_trans"/>
</dbReference>
<dbReference type="Pfam" id="PF11051">
    <property type="entry name" value="Mannosyl_trans3"/>
    <property type="match status" value="1"/>
</dbReference>
<sequence length="602" mass="68172">MLATSGLRMVDGNRERSRSPSPRRQATVPWRFMIVGVLLFVACALGLYTQVRYLSVTSSAPLLRVDIVTTKKKKKVDAATRGNPYASYKCKGWRQTGACSPDGEREPDNDKDCNTPIEGGLSGYCEFYDPATNSTMHLLPMKCGTMKPNVYFTCNMAADVYMFHKHSEVYRHPWNMQGNPTLRNNFIRHEDFVPHIQRNGTPPLSVWYDQGAPSVGPMNGIVMVVYEKALVATYATAKYLRQELHSELPIEMWYRADELETTHPLLVALLALPNVHLREIVDPQAVGFYVKPYAIFFSHFQNVLFLDGDNLPIRDPAYLFDTPEFHATGALFWPDFWHPGNSIFNVHGDSLLWTMLDVPFADMFEQESGQLLINRARSERALHMLMFYAFHRIRPQRPPRVQSFGGHAEPSVLSTKPNLIEALDLVWGDKDLFRLAWLKTETSFHMIPHPPGALGSVGKPPKWEEGEIVEDEDWTQPDRFCGKSMVQFDARLQPLFLHRNTIKLGVSPASREKQWFSFQEFRPNRPRAEYLVTAWGEKSGCFGEMKADAEEFSIVDTKGSPFDMAEALLLKYATDAVAMLPTEAATTLSPTMSTNSSDSEGP</sequence>
<dbReference type="Gene3D" id="3.90.550.10">
    <property type="entry name" value="Spore Coat Polysaccharide Biosynthesis Protein SpsA, Chain A"/>
    <property type="match status" value="1"/>
</dbReference>
<accession>A0A485KPC7</accession>
<evidence type="ECO:0000256" key="4">
    <source>
        <dbReference type="ARBA" id="ARBA00022679"/>
    </source>
</evidence>
<dbReference type="EMBL" id="CAADRA010005202">
    <property type="protein sequence ID" value="VFT86918.1"/>
    <property type="molecule type" value="Genomic_DNA"/>
</dbReference>
<evidence type="ECO:0000256" key="5">
    <source>
        <dbReference type="ARBA" id="ARBA00022692"/>
    </source>
</evidence>
<organism evidence="14 15">
    <name type="scientific">Aphanomyces stellatus</name>
    <dbReference type="NCBI Taxonomy" id="120398"/>
    <lineage>
        <taxon>Eukaryota</taxon>
        <taxon>Sar</taxon>
        <taxon>Stramenopiles</taxon>
        <taxon>Oomycota</taxon>
        <taxon>Saprolegniomycetes</taxon>
        <taxon>Saprolegniales</taxon>
        <taxon>Verrucalvaceae</taxon>
        <taxon>Aphanomyces</taxon>
    </lineage>
</organism>
<evidence type="ECO:0000256" key="10">
    <source>
        <dbReference type="ARBA" id="ARBA00037847"/>
    </source>
</evidence>
<dbReference type="PANTHER" id="PTHR31646:SF1">
    <property type="entry name" value="ALPHA-1,2-MANNOSYLTRANSFERASE MNN2"/>
    <property type="match status" value="1"/>
</dbReference>
<gene>
    <name evidence="14" type="primary">Aste57867_10041</name>
    <name evidence="13" type="ORF">As57867_010002</name>
    <name evidence="14" type="ORF">ASTE57867_10041</name>
</gene>
<dbReference type="GO" id="GO:0000026">
    <property type="term" value="F:alpha-1,2-mannosyltransferase activity"/>
    <property type="evidence" value="ECO:0007669"/>
    <property type="project" value="TreeGrafter"/>
</dbReference>
<name>A0A485KPC7_9STRA</name>
<dbReference type="GO" id="GO:0046354">
    <property type="term" value="P:mannan biosynthetic process"/>
    <property type="evidence" value="ECO:0007669"/>
    <property type="project" value="TreeGrafter"/>
</dbReference>
<keyword evidence="15" id="KW-1185">Reference proteome</keyword>
<comment type="subcellular location">
    <subcellularLocation>
        <location evidence="10">Endomembrane system</location>
        <topology evidence="10">Single-pass membrane protein</topology>
    </subcellularLocation>
    <subcellularLocation>
        <location evidence="1">Golgi apparatus membrane</location>
    </subcellularLocation>
    <subcellularLocation>
        <location evidence="2">Membrane</location>
        <topology evidence="2">Single-pass type II membrane protein</topology>
    </subcellularLocation>
</comment>
<dbReference type="Proteomes" id="UP000332933">
    <property type="component" value="Unassembled WGS sequence"/>
</dbReference>
<evidence type="ECO:0000256" key="9">
    <source>
        <dbReference type="ARBA" id="ARBA00023136"/>
    </source>
</evidence>
<keyword evidence="5 12" id="KW-0812">Transmembrane</keyword>
<dbReference type="OrthoDB" id="430354at2759"/>
<proteinExistence type="inferred from homology"/>
<dbReference type="PANTHER" id="PTHR31646">
    <property type="entry name" value="ALPHA-1,2-MANNOSYLTRANSFERASE MNN2"/>
    <property type="match status" value="1"/>
</dbReference>
<reference evidence="13" key="2">
    <citation type="submission" date="2019-06" db="EMBL/GenBank/DDBJ databases">
        <title>Genomics analysis of Aphanomyces spp. identifies a new class of oomycete effector associated with host adaptation.</title>
        <authorList>
            <person name="Gaulin E."/>
        </authorList>
    </citation>
    <scope>NUCLEOTIDE SEQUENCE</scope>
    <source>
        <strain evidence="13">CBS 578.67</strain>
    </source>
</reference>
<evidence type="ECO:0000256" key="1">
    <source>
        <dbReference type="ARBA" id="ARBA00004394"/>
    </source>
</evidence>
<comment type="similarity">
    <text evidence="3">Belongs to the MNN1/MNT family.</text>
</comment>
<dbReference type="AlphaFoldDB" id="A0A485KPC7"/>
<dbReference type="EMBL" id="VJMH01005181">
    <property type="protein sequence ID" value="KAF0699380.1"/>
    <property type="molecule type" value="Genomic_DNA"/>
</dbReference>
<evidence type="ECO:0000313" key="13">
    <source>
        <dbReference type="EMBL" id="KAF0699380.1"/>
    </source>
</evidence>
<evidence type="ECO:0000256" key="11">
    <source>
        <dbReference type="SAM" id="MobiDB-lite"/>
    </source>
</evidence>
<evidence type="ECO:0000256" key="7">
    <source>
        <dbReference type="ARBA" id="ARBA00022989"/>
    </source>
</evidence>